<dbReference type="EMBL" id="PP777464">
    <property type="protein sequence ID" value="XBS49719.1"/>
    <property type="molecule type" value="Genomic_DNA"/>
</dbReference>
<proteinExistence type="predicted"/>
<dbReference type="EMBL" id="PP777464">
    <property type="protein sequence ID" value="XBS49105.1"/>
    <property type="molecule type" value="Genomic_DNA"/>
</dbReference>
<evidence type="ECO:0000313" key="1">
    <source>
        <dbReference type="EMBL" id="XBS49105.1"/>
    </source>
</evidence>
<protein>
    <submittedName>
        <fullName evidence="1">Uncharacterized protein</fullName>
    </submittedName>
</protein>
<name>A0AAU7PGM2_9CAUD</name>
<reference evidence="1" key="1">
    <citation type="submission" date="2024-05" db="EMBL/GenBank/DDBJ databases">
        <authorList>
            <person name="Badawy S."/>
            <person name="Skurnik M."/>
        </authorList>
    </citation>
    <scope>NUCLEOTIDE SEQUENCE</scope>
</reference>
<organism evidence="1">
    <name type="scientific">Escherichia phage fEgEco12</name>
    <dbReference type="NCBI Taxonomy" id="3158837"/>
    <lineage>
        <taxon>Viruses</taxon>
        <taxon>Duplodnaviria</taxon>
        <taxon>Heunggongvirae</taxon>
        <taxon>Uroviricota</taxon>
        <taxon>Caudoviricetes</taxon>
    </lineage>
</organism>
<sequence>MNPTGLNYKSCSAFTKANKANARKAKVQEYIKQGMTRKAAILKAKNK</sequence>
<accession>A0AAU7PGM2</accession>